<organism evidence="2 3">
    <name type="scientific">Cladobotryum mycophilum</name>
    <dbReference type="NCBI Taxonomy" id="491253"/>
    <lineage>
        <taxon>Eukaryota</taxon>
        <taxon>Fungi</taxon>
        <taxon>Dikarya</taxon>
        <taxon>Ascomycota</taxon>
        <taxon>Pezizomycotina</taxon>
        <taxon>Sordariomycetes</taxon>
        <taxon>Hypocreomycetidae</taxon>
        <taxon>Hypocreales</taxon>
        <taxon>Hypocreaceae</taxon>
        <taxon>Cladobotryum</taxon>
    </lineage>
</organism>
<feature type="compositionally biased region" description="Basic and acidic residues" evidence="1">
    <location>
        <begin position="22"/>
        <end position="32"/>
    </location>
</feature>
<dbReference type="EMBL" id="JAVFKD010000015">
    <property type="protein sequence ID" value="KAK5989266.1"/>
    <property type="molecule type" value="Genomic_DNA"/>
</dbReference>
<reference evidence="2 3" key="1">
    <citation type="submission" date="2024-01" db="EMBL/GenBank/DDBJ databases">
        <title>Complete genome of Cladobotryum mycophilum ATHUM6906.</title>
        <authorList>
            <person name="Christinaki A.C."/>
            <person name="Myridakis A.I."/>
            <person name="Kouvelis V.N."/>
        </authorList>
    </citation>
    <scope>NUCLEOTIDE SEQUENCE [LARGE SCALE GENOMIC DNA]</scope>
    <source>
        <strain evidence="2 3">ATHUM6906</strain>
    </source>
</reference>
<proteinExistence type="predicted"/>
<name>A0ABR0SBQ3_9HYPO</name>
<evidence type="ECO:0000256" key="1">
    <source>
        <dbReference type="SAM" id="MobiDB-lite"/>
    </source>
</evidence>
<protein>
    <submittedName>
        <fullName evidence="2">Uncharacterized protein</fullName>
    </submittedName>
</protein>
<evidence type="ECO:0000313" key="3">
    <source>
        <dbReference type="Proteomes" id="UP001338125"/>
    </source>
</evidence>
<evidence type="ECO:0000313" key="2">
    <source>
        <dbReference type="EMBL" id="KAK5989266.1"/>
    </source>
</evidence>
<keyword evidence="3" id="KW-1185">Reference proteome</keyword>
<dbReference type="Proteomes" id="UP001338125">
    <property type="component" value="Unassembled WGS sequence"/>
</dbReference>
<sequence length="59" mass="7040">MAEAEKANGSKVHNRGVRRNRQRQEYDGILDRIGRGPKDGLRERRRQAYKKLDWMLLFV</sequence>
<feature type="region of interest" description="Disordered" evidence="1">
    <location>
        <begin position="1"/>
        <end position="32"/>
    </location>
</feature>
<gene>
    <name evidence="2" type="ORF">PT974_10776</name>
</gene>
<feature type="compositionally biased region" description="Basic residues" evidence="1">
    <location>
        <begin position="12"/>
        <end position="21"/>
    </location>
</feature>
<comment type="caution">
    <text evidence="2">The sequence shown here is derived from an EMBL/GenBank/DDBJ whole genome shotgun (WGS) entry which is preliminary data.</text>
</comment>
<accession>A0ABR0SBQ3</accession>